<keyword evidence="7" id="KW-1185">Reference proteome</keyword>
<comment type="caution">
    <text evidence="6">The sequence shown here is derived from an EMBL/GenBank/DDBJ whole genome shotgun (WGS) entry which is preliminary data.</text>
</comment>
<dbReference type="SUPFAM" id="SSF48498">
    <property type="entry name" value="Tetracyclin repressor-like, C-terminal domain"/>
    <property type="match status" value="1"/>
</dbReference>
<keyword evidence="3" id="KW-0804">Transcription</keyword>
<evidence type="ECO:0000259" key="5">
    <source>
        <dbReference type="PROSITE" id="PS50977"/>
    </source>
</evidence>
<evidence type="ECO:0000256" key="2">
    <source>
        <dbReference type="ARBA" id="ARBA00023125"/>
    </source>
</evidence>
<accession>A0A427U1Q1</accession>
<organism evidence="6 7">
    <name type="scientific">Vibrio pectenicida</name>
    <dbReference type="NCBI Taxonomy" id="62763"/>
    <lineage>
        <taxon>Bacteria</taxon>
        <taxon>Pseudomonadati</taxon>
        <taxon>Pseudomonadota</taxon>
        <taxon>Gammaproteobacteria</taxon>
        <taxon>Vibrionales</taxon>
        <taxon>Vibrionaceae</taxon>
        <taxon>Vibrio</taxon>
    </lineage>
</organism>
<dbReference type="PANTHER" id="PTHR47506:SF1">
    <property type="entry name" value="HTH-TYPE TRANSCRIPTIONAL REGULATOR YJDC"/>
    <property type="match status" value="1"/>
</dbReference>
<name>A0A427U1Q1_9VIBR</name>
<dbReference type="InterPro" id="IPR009057">
    <property type="entry name" value="Homeodomain-like_sf"/>
</dbReference>
<protein>
    <submittedName>
        <fullName evidence="6">TetR/AcrR family transcriptional regulator</fullName>
    </submittedName>
</protein>
<evidence type="ECO:0000313" key="6">
    <source>
        <dbReference type="EMBL" id="RSD30559.1"/>
    </source>
</evidence>
<feature type="domain" description="HTH tetR-type" evidence="5">
    <location>
        <begin position="5"/>
        <end position="65"/>
    </location>
</feature>
<dbReference type="OrthoDB" id="9809772at2"/>
<sequence length="192" mass="21750">MSNLSPTAAKIADIAESYIQSRGFNGFSFRDIQNELGIKTASIHYHFKTKQDLAKVVFERYLERYRTQLNIINQQHNGAEDKLRALAAVFVNVRDSNKLCLCGMYASDISSLAEEVTLLLNHFVEMNETWITRVVEQGVTDGDFIDSLDAKAYARLFFTSMEGSMLLSQFQTSAYIQSVEQGLLNLILKTEE</sequence>
<dbReference type="SUPFAM" id="SSF46689">
    <property type="entry name" value="Homeodomain-like"/>
    <property type="match status" value="1"/>
</dbReference>
<keyword evidence="1" id="KW-0805">Transcription regulation</keyword>
<evidence type="ECO:0000256" key="3">
    <source>
        <dbReference type="ARBA" id="ARBA00023163"/>
    </source>
</evidence>
<dbReference type="Proteomes" id="UP000269041">
    <property type="component" value="Unassembled WGS sequence"/>
</dbReference>
<dbReference type="PANTHER" id="PTHR47506">
    <property type="entry name" value="TRANSCRIPTIONAL REGULATORY PROTEIN"/>
    <property type="match status" value="1"/>
</dbReference>
<dbReference type="InterPro" id="IPR001647">
    <property type="entry name" value="HTH_TetR"/>
</dbReference>
<dbReference type="InterPro" id="IPR036271">
    <property type="entry name" value="Tet_transcr_reg_TetR-rel_C_sf"/>
</dbReference>
<dbReference type="InterPro" id="IPR011075">
    <property type="entry name" value="TetR_C"/>
</dbReference>
<feature type="DNA-binding region" description="H-T-H motif" evidence="4">
    <location>
        <begin position="28"/>
        <end position="47"/>
    </location>
</feature>
<dbReference type="EMBL" id="RSFA01000062">
    <property type="protein sequence ID" value="RSD30559.1"/>
    <property type="molecule type" value="Genomic_DNA"/>
</dbReference>
<dbReference type="Gene3D" id="1.10.357.10">
    <property type="entry name" value="Tetracycline Repressor, domain 2"/>
    <property type="match status" value="1"/>
</dbReference>
<evidence type="ECO:0000313" key="7">
    <source>
        <dbReference type="Proteomes" id="UP000269041"/>
    </source>
</evidence>
<evidence type="ECO:0000256" key="4">
    <source>
        <dbReference type="PROSITE-ProRule" id="PRU00335"/>
    </source>
</evidence>
<dbReference type="GO" id="GO:0003677">
    <property type="term" value="F:DNA binding"/>
    <property type="evidence" value="ECO:0007669"/>
    <property type="project" value="UniProtKB-UniRule"/>
</dbReference>
<dbReference type="Pfam" id="PF00440">
    <property type="entry name" value="TetR_N"/>
    <property type="match status" value="1"/>
</dbReference>
<dbReference type="PROSITE" id="PS50977">
    <property type="entry name" value="HTH_TETR_2"/>
    <property type="match status" value="1"/>
</dbReference>
<keyword evidence="2 4" id="KW-0238">DNA-binding</keyword>
<dbReference type="AlphaFoldDB" id="A0A427U1Q1"/>
<proteinExistence type="predicted"/>
<dbReference type="RefSeq" id="WP_125322246.1">
    <property type="nucleotide sequence ID" value="NZ_AP024889.1"/>
</dbReference>
<reference evidence="6 7" key="1">
    <citation type="submission" date="2018-12" db="EMBL/GenBank/DDBJ databases">
        <title>Genomic taxonomy of the Vibrionaceae family.</title>
        <authorList>
            <person name="Gomez-Gil B."/>
            <person name="Enciso-Ibarra K."/>
        </authorList>
    </citation>
    <scope>NUCLEOTIDE SEQUENCE [LARGE SCALE GENOMIC DNA]</scope>
    <source>
        <strain evidence="6 7">CAIM 594</strain>
    </source>
</reference>
<gene>
    <name evidence="6" type="ORF">EJA03_13370</name>
</gene>
<dbReference type="Pfam" id="PF16925">
    <property type="entry name" value="TetR_C_13"/>
    <property type="match status" value="1"/>
</dbReference>
<evidence type="ECO:0000256" key="1">
    <source>
        <dbReference type="ARBA" id="ARBA00023015"/>
    </source>
</evidence>